<dbReference type="Proteomes" id="UP000827284">
    <property type="component" value="Unassembled WGS sequence"/>
</dbReference>
<feature type="region of interest" description="Disordered" evidence="1">
    <location>
        <begin position="97"/>
        <end position="219"/>
    </location>
</feature>
<keyword evidence="3" id="KW-1185">Reference proteome</keyword>
<feature type="compositionally biased region" description="Acidic residues" evidence="1">
    <location>
        <begin position="209"/>
        <end position="219"/>
    </location>
</feature>
<reference evidence="2" key="2">
    <citation type="journal article" date="2022" name="Microbiol. Resour. Announc.">
        <title>Whole-Genome Sequence of Entomortierella parvispora E1425, a Mucoromycotan Fungus Associated with Burkholderiaceae-Related Endosymbiotic Bacteria.</title>
        <authorList>
            <person name="Herlambang A."/>
            <person name="Guo Y."/>
            <person name="Takashima Y."/>
            <person name="Narisawa K."/>
            <person name="Ohta H."/>
            <person name="Nishizawa T."/>
        </authorList>
    </citation>
    <scope>NUCLEOTIDE SEQUENCE</scope>
    <source>
        <strain evidence="2">E1425</strain>
    </source>
</reference>
<evidence type="ECO:0000313" key="3">
    <source>
        <dbReference type="Proteomes" id="UP000827284"/>
    </source>
</evidence>
<dbReference type="InterPro" id="IPR007062">
    <property type="entry name" value="PPI-2"/>
</dbReference>
<feature type="compositionally biased region" description="Acidic residues" evidence="1">
    <location>
        <begin position="182"/>
        <end position="193"/>
    </location>
</feature>
<dbReference type="PANTHER" id="PTHR12398:SF20">
    <property type="entry name" value="PROTEIN PHOSPHATASE 1 REGULATORY INHIBITOR SUBUNIT 2"/>
    <property type="match status" value="1"/>
</dbReference>
<dbReference type="EMBL" id="BQFW01000002">
    <property type="protein sequence ID" value="GJJ69116.1"/>
    <property type="molecule type" value="Genomic_DNA"/>
</dbReference>
<dbReference type="GO" id="GO:0004864">
    <property type="term" value="F:protein phosphatase inhibitor activity"/>
    <property type="evidence" value="ECO:0007669"/>
    <property type="project" value="InterPro"/>
</dbReference>
<comment type="caution">
    <text evidence="2">The sequence shown here is derived from an EMBL/GenBank/DDBJ whole genome shotgun (WGS) entry which is preliminary data.</text>
</comment>
<protein>
    <submittedName>
        <fullName evidence="2">Protein phosphatase inhibitor 2</fullName>
    </submittedName>
</protein>
<feature type="region of interest" description="Disordered" evidence="1">
    <location>
        <begin position="1"/>
        <end position="22"/>
    </location>
</feature>
<dbReference type="Pfam" id="PF04979">
    <property type="entry name" value="IPP-2"/>
    <property type="match status" value="1"/>
</dbReference>
<accession>A0A9P3LSK3</accession>
<sequence>MEPTQVPPRRHSPILGAPEGDSEIRSILKKSTTASDNNTAPRLKWDEQNLIITEAQKDSTMKIDEPKTPYIHYNYEEDRVMAPEEIFMLDGPKKKRLALSHTPPVPSYMKGLPDEDEDEDEDEEDDDDDDDRERDPDEWQDSEDEQDIPTGGKPGDHDKFARLRAEHYKMKKDIQLGRQLADEDDEDESEDESESRGAASGSKSRSEKADDEDSLDMEL</sequence>
<dbReference type="PANTHER" id="PTHR12398">
    <property type="entry name" value="PROTEIN PHOSPHATASE INHIBITOR"/>
    <property type="match status" value="1"/>
</dbReference>
<feature type="compositionally biased region" description="Acidic residues" evidence="1">
    <location>
        <begin position="114"/>
        <end position="147"/>
    </location>
</feature>
<dbReference type="AlphaFoldDB" id="A0A9P3LSK3"/>
<reference evidence="2" key="1">
    <citation type="submission" date="2021-11" db="EMBL/GenBank/DDBJ databases">
        <authorList>
            <person name="Herlambang A."/>
            <person name="Guo Y."/>
            <person name="Takashima Y."/>
            <person name="Nishizawa T."/>
        </authorList>
    </citation>
    <scope>NUCLEOTIDE SEQUENCE</scope>
    <source>
        <strain evidence="2">E1425</strain>
    </source>
</reference>
<evidence type="ECO:0000256" key="1">
    <source>
        <dbReference type="SAM" id="MobiDB-lite"/>
    </source>
</evidence>
<proteinExistence type="predicted"/>
<dbReference type="GO" id="GO:0009966">
    <property type="term" value="P:regulation of signal transduction"/>
    <property type="evidence" value="ECO:0007669"/>
    <property type="project" value="InterPro"/>
</dbReference>
<evidence type="ECO:0000313" key="2">
    <source>
        <dbReference type="EMBL" id="GJJ69116.1"/>
    </source>
</evidence>
<feature type="compositionally biased region" description="Basic and acidic residues" evidence="1">
    <location>
        <begin position="154"/>
        <end position="175"/>
    </location>
</feature>
<name>A0A9P3LSK3_9FUNG</name>
<dbReference type="OrthoDB" id="551302at2759"/>
<gene>
    <name evidence="2" type="ORF">EMPS_01462</name>
</gene>
<organism evidence="2 3">
    <name type="scientific">Entomortierella parvispora</name>
    <dbReference type="NCBI Taxonomy" id="205924"/>
    <lineage>
        <taxon>Eukaryota</taxon>
        <taxon>Fungi</taxon>
        <taxon>Fungi incertae sedis</taxon>
        <taxon>Mucoromycota</taxon>
        <taxon>Mortierellomycotina</taxon>
        <taxon>Mortierellomycetes</taxon>
        <taxon>Mortierellales</taxon>
        <taxon>Mortierellaceae</taxon>
        <taxon>Entomortierella</taxon>
    </lineage>
</organism>